<dbReference type="KEGG" id="nsl:BOX37_22870"/>
<dbReference type="OrthoDB" id="3790922at2"/>
<evidence type="ECO:0000256" key="1">
    <source>
        <dbReference type="ARBA" id="ARBA00004651"/>
    </source>
</evidence>
<evidence type="ECO:0000256" key="3">
    <source>
        <dbReference type="ARBA" id="ARBA00022692"/>
    </source>
</evidence>
<keyword evidence="3 6" id="KW-0812">Transmembrane</keyword>
<dbReference type="GO" id="GO:0022857">
    <property type="term" value="F:transmembrane transporter activity"/>
    <property type="evidence" value="ECO:0007669"/>
    <property type="project" value="InterPro"/>
</dbReference>
<dbReference type="Pfam" id="PF13520">
    <property type="entry name" value="AA_permease_2"/>
    <property type="match status" value="1"/>
</dbReference>
<gene>
    <name evidence="7" type="ORF">BOX37_22870</name>
</gene>
<protein>
    <submittedName>
        <fullName evidence="7">Amino acid transporter</fullName>
    </submittedName>
</protein>
<dbReference type="PIRSF" id="PIRSF006060">
    <property type="entry name" value="AA_transporter"/>
    <property type="match status" value="1"/>
</dbReference>
<accession>A0A1J0VW55</accession>
<keyword evidence="8" id="KW-1185">Reference proteome</keyword>
<feature type="transmembrane region" description="Helical" evidence="6">
    <location>
        <begin position="249"/>
        <end position="268"/>
    </location>
</feature>
<dbReference type="InterPro" id="IPR002293">
    <property type="entry name" value="AA/rel_permease1"/>
</dbReference>
<keyword evidence="4 6" id="KW-1133">Transmembrane helix</keyword>
<evidence type="ECO:0000313" key="8">
    <source>
        <dbReference type="Proteomes" id="UP000183810"/>
    </source>
</evidence>
<reference evidence="7" key="1">
    <citation type="submission" date="2016-11" db="EMBL/GenBank/DDBJ databases">
        <authorList>
            <person name="Jaros S."/>
            <person name="Januszkiewicz K."/>
            <person name="Wedrychowicz H."/>
        </authorList>
    </citation>
    <scope>NUCLEOTIDE SEQUENCE [LARGE SCALE GENOMIC DNA]</scope>
    <source>
        <strain evidence="7">Y48</strain>
    </source>
</reference>
<organism evidence="7 8">
    <name type="scientific">Nocardia mangyaensis</name>
    <dbReference type="NCBI Taxonomy" id="2213200"/>
    <lineage>
        <taxon>Bacteria</taxon>
        <taxon>Bacillati</taxon>
        <taxon>Actinomycetota</taxon>
        <taxon>Actinomycetes</taxon>
        <taxon>Mycobacteriales</taxon>
        <taxon>Nocardiaceae</taxon>
        <taxon>Nocardia</taxon>
    </lineage>
</organism>
<feature type="transmembrane region" description="Helical" evidence="6">
    <location>
        <begin position="111"/>
        <end position="132"/>
    </location>
</feature>
<feature type="transmembrane region" description="Helical" evidence="6">
    <location>
        <begin position="65"/>
        <end position="90"/>
    </location>
</feature>
<keyword evidence="2" id="KW-1003">Cell membrane</keyword>
<evidence type="ECO:0000256" key="4">
    <source>
        <dbReference type="ARBA" id="ARBA00022989"/>
    </source>
</evidence>
<feature type="transmembrane region" description="Helical" evidence="6">
    <location>
        <begin position="427"/>
        <end position="447"/>
    </location>
</feature>
<feature type="transmembrane region" description="Helical" evidence="6">
    <location>
        <begin position="374"/>
        <end position="392"/>
    </location>
</feature>
<evidence type="ECO:0000256" key="5">
    <source>
        <dbReference type="ARBA" id="ARBA00023136"/>
    </source>
</evidence>
<sequence length="500" mass="50941">MTALADALARSFAAGEPERPALSPLRALGRKQLSGAAVLGQSVATTAPAASMVLVPVTMLTHETLLPGLITIVVATLVVTLIAHCVAQFTRRLSAAGGLYTFVSHGAGPRAALTCGVGMLVKYLGSAALTMYHGSQTVLALADQLGITVRGWGIAAVYLSIAVLIGAVLVRGVRFAAIAILAVEACSLAFIVGLMLVSGPAAPVTPVAANVPAVLAVAMVALFALAGFESATFFAPETRRPLVTVTRTVLLTPVLCGALFIFASWAAWSGHAGAVVNAYLYGTAGGSSLVVVLLLDAGLTCSWLGSSMASANAASRLVYSMSVEGVLPRVFTRVGPRLRTPHVALTVIIGIVTAAGLTFVALDGVPDPVKTAVRTALAVAYVLVAIAAVLFLARIDEVNRLDRAAGLLGAAALVAVLGYLTVSDARYGVLVAPATVLAVLVVGAVWYRYLWCARPRSLTAIGVFDSPESADVLPGAGAFAINARGAIALVGANRTGRGES</sequence>
<dbReference type="PANTHER" id="PTHR42770:SF7">
    <property type="entry name" value="MEMBRANE PROTEIN"/>
    <property type="match status" value="1"/>
</dbReference>
<dbReference type="RefSeq" id="WP_071929477.1">
    <property type="nucleotide sequence ID" value="NZ_CP018082.1"/>
</dbReference>
<evidence type="ECO:0000256" key="6">
    <source>
        <dbReference type="SAM" id="Phobius"/>
    </source>
</evidence>
<evidence type="ECO:0000313" key="7">
    <source>
        <dbReference type="EMBL" id="APE36299.1"/>
    </source>
</evidence>
<keyword evidence="5 6" id="KW-0472">Membrane</keyword>
<feature type="transmembrane region" description="Helical" evidence="6">
    <location>
        <begin position="152"/>
        <end position="170"/>
    </location>
</feature>
<comment type="subcellular location">
    <subcellularLocation>
        <location evidence="1">Cell membrane</location>
        <topology evidence="1">Multi-pass membrane protein</topology>
    </subcellularLocation>
</comment>
<dbReference type="PANTHER" id="PTHR42770">
    <property type="entry name" value="AMINO ACID TRANSPORTER-RELATED"/>
    <property type="match status" value="1"/>
</dbReference>
<feature type="transmembrane region" description="Helical" evidence="6">
    <location>
        <begin position="404"/>
        <end position="421"/>
    </location>
</feature>
<feature type="transmembrane region" description="Helical" evidence="6">
    <location>
        <begin position="209"/>
        <end position="228"/>
    </location>
</feature>
<dbReference type="Proteomes" id="UP000183810">
    <property type="component" value="Chromosome"/>
</dbReference>
<dbReference type="InterPro" id="IPR050367">
    <property type="entry name" value="APC_superfamily"/>
</dbReference>
<dbReference type="GO" id="GO:0005886">
    <property type="term" value="C:plasma membrane"/>
    <property type="evidence" value="ECO:0007669"/>
    <property type="project" value="UniProtKB-SubCell"/>
</dbReference>
<dbReference type="Gene3D" id="1.20.1740.10">
    <property type="entry name" value="Amino acid/polyamine transporter I"/>
    <property type="match status" value="1"/>
</dbReference>
<evidence type="ECO:0000256" key="2">
    <source>
        <dbReference type="ARBA" id="ARBA00022475"/>
    </source>
</evidence>
<dbReference type="AlphaFoldDB" id="A0A1J0VW55"/>
<dbReference type="EMBL" id="CP018082">
    <property type="protein sequence ID" value="APE36299.1"/>
    <property type="molecule type" value="Genomic_DNA"/>
</dbReference>
<proteinExistence type="predicted"/>
<feature type="transmembrane region" description="Helical" evidence="6">
    <location>
        <begin position="36"/>
        <end position="59"/>
    </location>
</feature>
<feature type="transmembrane region" description="Helical" evidence="6">
    <location>
        <begin position="343"/>
        <end position="362"/>
    </location>
</feature>
<feature type="transmembrane region" description="Helical" evidence="6">
    <location>
        <begin position="177"/>
        <end position="197"/>
    </location>
</feature>
<name>A0A1J0VW55_9NOCA</name>
<feature type="transmembrane region" description="Helical" evidence="6">
    <location>
        <begin position="280"/>
        <end position="299"/>
    </location>
</feature>